<name>A0A329RV73_9STRA</name>
<keyword evidence="7" id="KW-1185">Reference proteome</keyword>
<dbReference type="EMBL" id="RCMK01000630">
    <property type="protein sequence ID" value="KAG2918370.1"/>
    <property type="molecule type" value="Genomic_DNA"/>
</dbReference>
<gene>
    <name evidence="6" type="ORF">PC110_g15408</name>
    <name evidence="1" type="ORF">PC113_g15793</name>
    <name evidence="2" type="ORF">PC115_g15477</name>
    <name evidence="3" type="ORF">PC117_g17093</name>
    <name evidence="4" type="ORF">PC118_g15686</name>
    <name evidence="5" type="ORF">PC129_g14223</name>
</gene>
<dbReference type="Proteomes" id="UP000697107">
    <property type="component" value="Unassembled WGS sequence"/>
</dbReference>
<reference evidence="1" key="2">
    <citation type="submission" date="2018-10" db="EMBL/GenBank/DDBJ databases">
        <title>Effector identification in a new, highly contiguous assembly of the strawberry crown rot pathogen Phytophthora cactorum.</title>
        <authorList>
            <person name="Armitage A.D."/>
            <person name="Nellist C.F."/>
            <person name="Bates H."/>
            <person name="Vickerstaff R.J."/>
            <person name="Harrison R.J."/>
        </authorList>
    </citation>
    <scope>NUCLEOTIDE SEQUENCE</scope>
    <source>
        <strain evidence="1">15-7</strain>
        <strain evidence="2">4032</strain>
        <strain evidence="3">4040</strain>
        <strain evidence="4">P415</strain>
        <strain evidence="5">P421</strain>
    </source>
</reference>
<comment type="caution">
    <text evidence="6">The sequence shown here is derived from an EMBL/GenBank/DDBJ whole genome shotgun (WGS) entry which is preliminary data.</text>
</comment>
<accession>A0A329RV73</accession>
<evidence type="ECO:0000313" key="6">
    <source>
        <dbReference type="EMBL" id="RAW28199.1"/>
    </source>
</evidence>
<dbReference type="Proteomes" id="UP000251314">
    <property type="component" value="Unassembled WGS sequence"/>
</dbReference>
<dbReference type="EMBL" id="RCMI01000632">
    <property type="protein sequence ID" value="KAG2902912.1"/>
    <property type="molecule type" value="Genomic_DNA"/>
</dbReference>
<sequence length="157" mass="17669">MASRVPVARSCPLERAFHVPLESKASQGNCRKLKLRAVQTRLVFTSYCIEAWGFFAFLEMLDQHPELYWLGGQPGRVNHEGCPYGGLLAEDLVTLARKDKARYTATLEKALDPSAINSYGFPNLRSLLESTEALDPKANEKNRLCFPVLARARRDIM</sequence>
<evidence type="ECO:0000313" key="7">
    <source>
        <dbReference type="Proteomes" id="UP000251314"/>
    </source>
</evidence>
<reference evidence="6 7" key="1">
    <citation type="submission" date="2018-01" db="EMBL/GenBank/DDBJ databases">
        <title>Draft genome of the strawberry crown rot pathogen Phytophthora cactorum.</title>
        <authorList>
            <person name="Armitage A.D."/>
            <person name="Lysoe E."/>
            <person name="Nellist C.F."/>
            <person name="Harrison R.J."/>
            <person name="Brurberg M.B."/>
        </authorList>
    </citation>
    <scope>NUCLEOTIDE SEQUENCE [LARGE SCALE GENOMIC DNA]</scope>
    <source>
        <strain evidence="6 7">10300</strain>
    </source>
</reference>
<dbReference type="EMBL" id="MJFZ01000506">
    <property type="protein sequence ID" value="RAW28199.1"/>
    <property type="molecule type" value="Genomic_DNA"/>
</dbReference>
<evidence type="ECO:0000313" key="3">
    <source>
        <dbReference type="EMBL" id="KAG2918370.1"/>
    </source>
</evidence>
<dbReference type="OrthoDB" id="128658at2759"/>
<dbReference type="Proteomes" id="UP000736787">
    <property type="component" value="Unassembled WGS sequence"/>
</dbReference>
<evidence type="ECO:0000313" key="2">
    <source>
        <dbReference type="EMBL" id="KAG2902912.1"/>
    </source>
</evidence>
<evidence type="ECO:0000313" key="1">
    <source>
        <dbReference type="EMBL" id="KAG2851566.1"/>
    </source>
</evidence>
<proteinExistence type="predicted"/>
<dbReference type="EMBL" id="RCMV01000601">
    <property type="protein sequence ID" value="KAG3214887.1"/>
    <property type="molecule type" value="Genomic_DNA"/>
</dbReference>
<protein>
    <submittedName>
        <fullName evidence="6">Uncharacterized protein</fullName>
    </submittedName>
</protein>
<evidence type="ECO:0000313" key="4">
    <source>
        <dbReference type="EMBL" id="KAG2972448.1"/>
    </source>
</evidence>
<organism evidence="6 7">
    <name type="scientific">Phytophthora cactorum</name>
    <dbReference type="NCBI Taxonomy" id="29920"/>
    <lineage>
        <taxon>Eukaryota</taxon>
        <taxon>Sar</taxon>
        <taxon>Stramenopiles</taxon>
        <taxon>Oomycota</taxon>
        <taxon>Peronosporomycetes</taxon>
        <taxon>Peronosporales</taxon>
        <taxon>Peronosporaceae</taxon>
        <taxon>Phytophthora</taxon>
    </lineage>
</organism>
<dbReference type="VEuPathDB" id="FungiDB:PC110_g15408"/>
<dbReference type="Proteomes" id="UP000760860">
    <property type="component" value="Unassembled WGS sequence"/>
</dbReference>
<dbReference type="AlphaFoldDB" id="A0A329RV73"/>
<dbReference type="Proteomes" id="UP000735874">
    <property type="component" value="Unassembled WGS sequence"/>
</dbReference>
<dbReference type="Proteomes" id="UP000774804">
    <property type="component" value="Unassembled WGS sequence"/>
</dbReference>
<evidence type="ECO:0000313" key="5">
    <source>
        <dbReference type="EMBL" id="KAG3214887.1"/>
    </source>
</evidence>
<dbReference type="EMBL" id="RCMG01000599">
    <property type="protein sequence ID" value="KAG2851566.1"/>
    <property type="molecule type" value="Genomic_DNA"/>
</dbReference>
<dbReference type="EMBL" id="RCML01000619">
    <property type="protein sequence ID" value="KAG2972448.1"/>
    <property type="molecule type" value="Genomic_DNA"/>
</dbReference>